<dbReference type="GO" id="GO:0019843">
    <property type="term" value="F:rRNA binding"/>
    <property type="evidence" value="ECO:0007669"/>
    <property type="project" value="UniProtKB-UniRule"/>
</dbReference>
<keyword evidence="5" id="KW-0699">rRNA-binding</keyword>
<dbReference type="EMBL" id="PFWY01000084">
    <property type="protein sequence ID" value="PJA40636.1"/>
    <property type="molecule type" value="Genomic_DNA"/>
</dbReference>
<dbReference type="InterPro" id="IPR000630">
    <property type="entry name" value="Ribosomal_uS8"/>
</dbReference>
<keyword evidence="5" id="KW-0694">RNA-binding</keyword>
<dbReference type="GO" id="GO:0006412">
    <property type="term" value="P:translation"/>
    <property type="evidence" value="ECO:0007669"/>
    <property type="project" value="UniProtKB-UniRule"/>
</dbReference>
<evidence type="ECO:0000313" key="7">
    <source>
        <dbReference type="Proteomes" id="UP000230683"/>
    </source>
</evidence>
<keyword evidence="3 5" id="KW-0687">Ribonucleoprotein</keyword>
<dbReference type="AlphaFoldDB" id="A0A2M7X385"/>
<dbReference type="Proteomes" id="UP000230683">
    <property type="component" value="Unassembled WGS sequence"/>
</dbReference>
<comment type="caution">
    <text evidence="6">The sequence shown here is derived from an EMBL/GenBank/DDBJ whole genome shotgun (WGS) entry which is preliminary data.</text>
</comment>
<evidence type="ECO:0000256" key="4">
    <source>
        <dbReference type="ARBA" id="ARBA00035258"/>
    </source>
</evidence>
<proteinExistence type="inferred from homology"/>
<evidence type="ECO:0000256" key="2">
    <source>
        <dbReference type="ARBA" id="ARBA00022980"/>
    </source>
</evidence>
<sequence length="134" mass="14963">MMNIDPISDMLVRIKNAQARKKSTVEMPYSKLKDELAKVLVQKGFLLSSKTFKEKGGAHKFLSFELKYDANGMPQINSLQRVSKPSLRIYKDAKSIKPVLGNLGFDILSTSKGIISSDEASKRHLGGEVLCRVY</sequence>
<dbReference type="Gene3D" id="3.30.1490.10">
    <property type="match status" value="1"/>
</dbReference>
<dbReference type="GO" id="GO:0003735">
    <property type="term" value="F:structural constituent of ribosome"/>
    <property type="evidence" value="ECO:0007669"/>
    <property type="project" value="InterPro"/>
</dbReference>
<dbReference type="InterPro" id="IPR035987">
    <property type="entry name" value="Ribosomal_uS8_sf"/>
</dbReference>
<dbReference type="SUPFAM" id="SSF56047">
    <property type="entry name" value="Ribosomal protein S8"/>
    <property type="match status" value="1"/>
</dbReference>
<dbReference type="NCBIfam" id="NF001109">
    <property type="entry name" value="PRK00136.1"/>
    <property type="match status" value="1"/>
</dbReference>
<dbReference type="Gene3D" id="3.30.1370.30">
    <property type="match status" value="1"/>
</dbReference>
<evidence type="ECO:0000256" key="3">
    <source>
        <dbReference type="ARBA" id="ARBA00023274"/>
    </source>
</evidence>
<dbReference type="GO" id="GO:0005840">
    <property type="term" value="C:ribosome"/>
    <property type="evidence" value="ECO:0007669"/>
    <property type="project" value="UniProtKB-KW"/>
</dbReference>
<accession>A0A2M7X385</accession>
<name>A0A2M7X385_UNCKA</name>
<evidence type="ECO:0000256" key="1">
    <source>
        <dbReference type="ARBA" id="ARBA00006471"/>
    </source>
</evidence>
<evidence type="ECO:0000313" key="6">
    <source>
        <dbReference type="EMBL" id="PJA40636.1"/>
    </source>
</evidence>
<dbReference type="HAMAP" id="MF_01302_B">
    <property type="entry name" value="Ribosomal_uS8_B"/>
    <property type="match status" value="1"/>
</dbReference>
<gene>
    <name evidence="5" type="primary">rpsH</name>
    <name evidence="6" type="ORF">CO178_01845</name>
</gene>
<dbReference type="GO" id="GO:0005737">
    <property type="term" value="C:cytoplasm"/>
    <property type="evidence" value="ECO:0007669"/>
    <property type="project" value="UniProtKB-ARBA"/>
</dbReference>
<keyword evidence="2 5" id="KW-0689">Ribosomal protein</keyword>
<comment type="function">
    <text evidence="5">One of the primary rRNA binding proteins, it binds directly to 16S rRNA central domain where it helps coordinate assembly of the platform of the 30S subunit.</text>
</comment>
<comment type="similarity">
    <text evidence="1 5">Belongs to the universal ribosomal protein uS8 family.</text>
</comment>
<reference evidence="7" key="1">
    <citation type="submission" date="2017-09" db="EMBL/GenBank/DDBJ databases">
        <title>Depth-based differentiation of microbial function through sediment-hosted aquifers and enrichment of novel symbionts in the deep terrestrial subsurface.</title>
        <authorList>
            <person name="Probst A.J."/>
            <person name="Ladd B."/>
            <person name="Jarett J.K."/>
            <person name="Geller-Mcgrath D.E."/>
            <person name="Sieber C.M.K."/>
            <person name="Emerson J.B."/>
            <person name="Anantharaman K."/>
            <person name="Thomas B.C."/>
            <person name="Malmstrom R."/>
            <person name="Stieglmeier M."/>
            <person name="Klingl A."/>
            <person name="Woyke T."/>
            <person name="Ryan C.M."/>
            <person name="Banfield J.F."/>
        </authorList>
    </citation>
    <scope>NUCLEOTIDE SEQUENCE [LARGE SCALE GENOMIC DNA]</scope>
</reference>
<organism evidence="6 7">
    <name type="scientific">candidate division WWE3 bacterium CG_4_9_14_3_um_filter_34_6</name>
    <dbReference type="NCBI Taxonomy" id="1975079"/>
    <lineage>
        <taxon>Bacteria</taxon>
        <taxon>Katanobacteria</taxon>
    </lineage>
</organism>
<evidence type="ECO:0000256" key="5">
    <source>
        <dbReference type="HAMAP-Rule" id="MF_01302"/>
    </source>
</evidence>
<dbReference type="PANTHER" id="PTHR11758">
    <property type="entry name" value="40S RIBOSOMAL PROTEIN S15A"/>
    <property type="match status" value="1"/>
</dbReference>
<dbReference type="GO" id="GO:1990904">
    <property type="term" value="C:ribonucleoprotein complex"/>
    <property type="evidence" value="ECO:0007669"/>
    <property type="project" value="UniProtKB-KW"/>
</dbReference>
<protein>
    <recommendedName>
        <fullName evidence="4 5">Small ribosomal subunit protein uS8</fullName>
    </recommendedName>
</protein>
<comment type="subunit">
    <text evidence="5">Part of the 30S ribosomal subunit. Contacts proteins S5 and S12.</text>
</comment>
<dbReference type="FunFam" id="3.30.1490.10:FF:000001">
    <property type="entry name" value="30S ribosomal protein S8"/>
    <property type="match status" value="1"/>
</dbReference>
<dbReference type="Pfam" id="PF00410">
    <property type="entry name" value="Ribosomal_S8"/>
    <property type="match status" value="1"/>
</dbReference>